<dbReference type="Gene3D" id="2.40.320.10">
    <property type="entry name" value="Hypothetical Protein Pfu-838710-001"/>
    <property type="match status" value="1"/>
</dbReference>
<comment type="caution">
    <text evidence="3">The sequence shown here is derived from an EMBL/GenBank/DDBJ whole genome shotgun (WGS) entry which is preliminary data.</text>
</comment>
<dbReference type="Pfam" id="PF01928">
    <property type="entry name" value="CYTH"/>
    <property type="match status" value="1"/>
</dbReference>
<name>A0AA42LPT7_9BURK</name>
<evidence type="ECO:0000259" key="1">
    <source>
        <dbReference type="PROSITE" id="PS51707"/>
    </source>
</evidence>
<sequence>MSEQELKLHVPAATRQAVQKEVKQREATRIRLHAMYFDTPERELARARIAIRLRQEGNDWVQTLKMPGINAITRIEMNHPRPGPVLDLSVYAGTEVEAALSAIKGELGLRYETDVLRLLRKVRTRYGTVELAYDTGILRAGALELPISELEFELVSGRPAAIFAVARGWQQRHSLVLDPRSKSERGDALAQLAERLAEEDAKAGDDLEARRAQAIAQFWAPRGAASVKLREDMTAPQALGRIAAECLDQIARNAAVLAEVDTEGVYRAGNSEHVHQLRVGVRRLRSAWKLFEGWVAPVPDAMLQGVRTHFAAFGANRDQDVLNETVAPALLRAGMPVIPMEAAPPEQDAQTIAGGKAFQAWLLDLLEWSLDVPPALPSDGAQTIANGTPSDTAPEPAIRLEGGLSVASVKPTIIPMLAPEPDPLRLRKQLARRLHRWHSKVADQGTQFAKLDIPTRHELRKRGKRLRYSLSFAESLLPAAKLRGYRKLLSKVQDVLGEINDLAVAKDYYESCTSTHPQAWFALGWISARLEELAVEAQKAFDALAQSKPFWR</sequence>
<dbReference type="InterPro" id="IPR033469">
    <property type="entry name" value="CYTH-like_dom_sf"/>
</dbReference>
<dbReference type="PROSITE" id="PS51708">
    <property type="entry name" value="CHAD"/>
    <property type="match status" value="1"/>
</dbReference>
<protein>
    <submittedName>
        <fullName evidence="3">CYTH and CHAD domain-containing protein</fullName>
    </submittedName>
</protein>
<dbReference type="RefSeq" id="WP_279995788.1">
    <property type="nucleotide sequence ID" value="NZ_JAOCDZ010000010.1"/>
</dbReference>
<dbReference type="SMART" id="SM00880">
    <property type="entry name" value="CHAD"/>
    <property type="match status" value="1"/>
</dbReference>
<dbReference type="Proteomes" id="UP001161094">
    <property type="component" value="Unassembled WGS sequence"/>
</dbReference>
<feature type="domain" description="CHAD" evidence="2">
    <location>
        <begin position="232"/>
        <end position="550"/>
    </location>
</feature>
<gene>
    <name evidence="3" type="ORF">N5D93_15840</name>
</gene>
<dbReference type="PANTHER" id="PTHR39569:SF1">
    <property type="entry name" value="INORGANIC TRIPHOSPHATASE"/>
    <property type="match status" value="1"/>
</dbReference>
<feature type="domain" description="CYTH" evidence="1">
    <location>
        <begin position="1"/>
        <end position="193"/>
    </location>
</feature>
<organism evidence="3 4">
    <name type="scientific">Achromobacter spanius</name>
    <dbReference type="NCBI Taxonomy" id="217203"/>
    <lineage>
        <taxon>Bacteria</taxon>
        <taxon>Pseudomonadati</taxon>
        <taxon>Pseudomonadota</taxon>
        <taxon>Betaproteobacteria</taxon>
        <taxon>Burkholderiales</taxon>
        <taxon>Alcaligenaceae</taxon>
        <taxon>Achromobacter</taxon>
    </lineage>
</organism>
<dbReference type="PANTHER" id="PTHR39569">
    <property type="entry name" value="INORGANIC TRIPHOSPHATASE"/>
    <property type="match status" value="1"/>
</dbReference>
<dbReference type="Gene3D" id="1.40.20.10">
    <property type="entry name" value="CHAD domain"/>
    <property type="match status" value="1"/>
</dbReference>
<dbReference type="InterPro" id="IPR023577">
    <property type="entry name" value="CYTH_domain"/>
</dbReference>
<dbReference type="EMBL" id="JAOCDZ010000010">
    <property type="protein sequence ID" value="MDH0737284.1"/>
    <property type="molecule type" value="Genomic_DNA"/>
</dbReference>
<dbReference type="InterPro" id="IPR038186">
    <property type="entry name" value="CHAD_dom_sf"/>
</dbReference>
<dbReference type="SMART" id="SM01118">
    <property type="entry name" value="CYTH"/>
    <property type="match status" value="1"/>
</dbReference>
<dbReference type="CDD" id="cd07756">
    <property type="entry name" value="CYTH-like_Pase_CHAD"/>
    <property type="match status" value="1"/>
</dbReference>
<accession>A0AA42LPT7</accession>
<reference evidence="3" key="1">
    <citation type="submission" date="2022-09" db="EMBL/GenBank/DDBJ databases">
        <title>Intensive care unit water sources are persistently colonized with multi-drug resistant bacteria and are the site of extensive horizontal gene transfer of antibiotic resistance genes.</title>
        <authorList>
            <person name="Diorio-Toth L."/>
        </authorList>
    </citation>
    <scope>NUCLEOTIDE SEQUENCE</scope>
    <source>
        <strain evidence="3">GD03843</strain>
    </source>
</reference>
<evidence type="ECO:0000313" key="3">
    <source>
        <dbReference type="EMBL" id="MDH0737284.1"/>
    </source>
</evidence>
<proteinExistence type="predicted"/>
<dbReference type="InterPro" id="IPR039013">
    <property type="entry name" value="YgiF"/>
</dbReference>
<dbReference type="SUPFAM" id="SSF55154">
    <property type="entry name" value="CYTH-like phosphatases"/>
    <property type="match status" value="1"/>
</dbReference>
<dbReference type="PROSITE" id="PS51707">
    <property type="entry name" value="CYTH"/>
    <property type="match status" value="1"/>
</dbReference>
<dbReference type="Pfam" id="PF05235">
    <property type="entry name" value="CHAD"/>
    <property type="match status" value="1"/>
</dbReference>
<dbReference type="GO" id="GO:0046872">
    <property type="term" value="F:metal ion binding"/>
    <property type="evidence" value="ECO:0007669"/>
    <property type="project" value="TreeGrafter"/>
</dbReference>
<dbReference type="AlphaFoldDB" id="A0AA42LPT7"/>
<evidence type="ECO:0000259" key="2">
    <source>
        <dbReference type="PROSITE" id="PS51708"/>
    </source>
</evidence>
<dbReference type="InterPro" id="IPR007899">
    <property type="entry name" value="CHAD_dom"/>
</dbReference>
<dbReference type="GO" id="GO:0050355">
    <property type="term" value="F:inorganic triphosphate phosphatase activity"/>
    <property type="evidence" value="ECO:0007669"/>
    <property type="project" value="InterPro"/>
</dbReference>
<evidence type="ECO:0000313" key="4">
    <source>
        <dbReference type="Proteomes" id="UP001161094"/>
    </source>
</evidence>